<dbReference type="SUPFAM" id="SSF56601">
    <property type="entry name" value="beta-lactamase/transpeptidase-like"/>
    <property type="match status" value="1"/>
</dbReference>
<dbReference type="GO" id="GO:0071555">
    <property type="term" value="P:cell wall organization"/>
    <property type="evidence" value="ECO:0007669"/>
    <property type="project" value="TreeGrafter"/>
</dbReference>
<dbReference type="AlphaFoldDB" id="A0A0U2W6W1"/>
<name>A0A0U2W6W1_9BACL</name>
<reference evidence="5" key="1">
    <citation type="submission" date="2015-12" db="EMBL/GenBank/DDBJ databases">
        <title>Complete genome sequences of two moderately thermophilic Paenibacillus species.</title>
        <authorList>
            <person name="Butler R.III."/>
            <person name="Wang J."/>
            <person name="Stark B.C."/>
            <person name="Pombert J.-F."/>
        </authorList>
    </citation>
    <scope>NUCLEOTIDE SEQUENCE [LARGE SCALE GENOMIC DNA]</scope>
    <source>
        <strain evidence="5">32O-Y</strain>
    </source>
</reference>
<dbReference type="InterPro" id="IPR036138">
    <property type="entry name" value="PBP_dimer_sf"/>
</dbReference>
<evidence type="ECO:0000313" key="4">
    <source>
        <dbReference type="EMBL" id="ALS23149.1"/>
    </source>
</evidence>
<dbReference type="Gene3D" id="3.90.1310.10">
    <property type="entry name" value="Penicillin-binding protein 2a (Domain 2)"/>
    <property type="match status" value="1"/>
</dbReference>
<reference evidence="4 5" key="2">
    <citation type="journal article" date="2016" name="Genome Announc.">
        <title>Complete Genome Sequences of Two Interactive Moderate Thermophiles, Paenibacillus napthalenovorans 32O-Y and Paenibacillus sp. 32O-W.</title>
        <authorList>
            <person name="Butler R.R.III."/>
            <person name="Wang J."/>
            <person name="Stark B.C."/>
            <person name="Pombert J.F."/>
        </authorList>
    </citation>
    <scope>NUCLEOTIDE SEQUENCE [LARGE SCALE GENOMIC DNA]</scope>
    <source>
        <strain evidence="4 5">32O-Y</strain>
    </source>
</reference>
<dbReference type="KEGG" id="pnp:IJ22_27760"/>
<dbReference type="InterPro" id="IPR005311">
    <property type="entry name" value="PBP_dimer"/>
</dbReference>
<dbReference type="InterPro" id="IPR012338">
    <property type="entry name" value="Beta-lactam/transpept-like"/>
</dbReference>
<comment type="similarity">
    <text evidence="2">Belongs to the transpeptidase family.</text>
</comment>
<proteinExistence type="inferred from homology"/>
<evidence type="ECO:0000313" key="5">
    <source>
        <dbReference type="Proteomes" id="UP000061660"/>
    </source>
</evidence>
<dbReference type="PANTHER" id="PTHR30627:SF24">
    <property type="entry name" value="PENICILLIN-BINDING PROTEIN 4B"/>
    <property type="match status" value="1"/>
</dbReference>
<keyword evidence="5" id="KW-1185">Reference proteome</keyword>
<accession>A0A0U2W6W1</accession>
<dbReference type="GO" id="GO:0005886">
    <property type="term" value="C:plasma membrane"/>
    <property type="evidence" value="ECO:0007669"/>
    <property type="project" value="TreeGrafter"/>
</dbReference>
<dbReference type="InterPro" id="IPR050515">
    <property type="entry name" value="Beta-lactam/transpept"/>
</dbReference>
<organism evidence="4 5">
    <name type="scientific">Paenibacillus naphthalenovorans</name>
    <dbReference type="NCBI Taxonomy" id="162209"/>
    <lineage>
        <taxon>Bacteria</taxon>
        <taxon>Bacillati</taxon>
        <taxon>Bacillota</taxon>
        <taxon>Bacilli</taxon>
        <taxon>Bacillales</taxon>
        <taxon>Paenibacillaceae</taxon>
        <taxon>Paenibacillus</taxon>
    </lineage>
</organism>
<evidence type="ECO:0000256" key="2">
    <source>
        <dbReference type="ARBA" id="ARBA00007171"/>
    </source>
</evidence>
<dbReference type="Pfam" id="PF03717">
    <property type="entry name" value="PBP_dimer"/>
    <property type="match status" value="1"/>
</dbReference>
<protein>
    <submittedName>
        <fullName evidence="4">Penicillin-binding protein</fullName>
    </submittedName>
</protein>
<dbReference type="OrthoDB" id="2985542at2"/>
<dbReference type="SUPFAM" id="SSF56519">
    <property type="entry name" value="Penicillin binding protein dimerisation domain"/>
    <property type="match status" value="1"/>
</dbReference>
<comment type="subcellular location">
    <subcellularLocation>
        <location evidence="1">Membrane</location>
    </subcellularLocation>
</comment>
<gene>
    <name evidence="4" type="ORF">IJ22_27760</name>
</gene>
<dbReference type="EMBL" id="CP013652">
    <property type="protein sequence ID" value="ALS23149.1"/>
    <property type="molecule type" value="Genomic_DNA"/>
</dbReference>
<dbReference type="PATRIC" id="fig|162209.4.peg.2956"/>
<dbReference type="Gene3D" id="3.40.710.10">
    <property type="entry name" value="DD-peptidase/beta-lactamase superfamily"/>
    <property type="match status" value="1"/>
</dbReference>
<keyword evidence="3" id="KW-0472">Membrane</keyword>
<evidence type="ECO:0000256" key="3">
    <source>
        <dbReference type="ARBA" id="ARBA00023136"/>
    </source>
</evidence>
<dbReference type="PANTHER" id="PTHR30627">
    <property type="entry name" value="PEPTIDOGLYCAN D,D-TRANSPEPTIDASE"/>
    <property type="match status" value="1"/>
</dbReference>
<dbReference type="GO" id="GO:0071972">
    <property type="term" value="F:peptidoglycan L,D-transpeptidase activity"/>
    <property type="evidence" value="ECO:0007669"/>
    <property type="project" value="TreeGrafter"/>
</dbReference>
<dbReference type="STRING" id="162209.IJ22_27760"/>
<sequence>MNDETELKKHRMFLALLLIVGLLAVWNIRLFWIQVVATRSFTGRGIDLLANSVIQRENGIVLDSGRGDFVDRNGDPLTGKELKVLTVFPVREEGSAGGRREESLNRIAEWMGIPGKEWHIFVRGLKSPEIWSESGRPVALTDSQAERIEALGLPDVRVMRYKQRYAQQQPASHVIGFIGQNPERIMEQFSGQIQKGELQLTSKIGNAGLEKTFDYWLQGIGATSVSLFTDGMKRPLPGLDVRMISPDNPYYPLKMVTTLNKGIQSHIEFQMERLGIAEGAVVVLDIRNADTVAMASRPSFHPGHVDPTEGHWSNRALKATVPGSIFKTVTAAAALEEKAVHPDETFECNGELGKYGFTCWKKGGHGHLTLEEGFAQSCNIVFAEAAKRIGAEKLEQYAQKLGLGTLVGWSGAVPGQADFRQWDGEEKGQVYHLSTDKRDEGALVQTAIGQRDVQVTPLQVANLVVSLYAQGKVLSPRIVQEIRFQNDRLHTSFPPRGLAPEGAAPISPDTAQRLLAWMKEVVDHGTGTALQAAKWPLAGKSGTAQLTLKNGKPGENHWFIGYGPADQPRYAVAVLVQNVPQGYGNKSVPLFKEVMDILAAP</sequence>
<dbReference type="InterPro" id="IPR001460">
    <property type="entry name" value="PCN-bd_Tpept"/>
</dbReference>
<dbReference type="Proteomes" id="UP000061660">
    <property type="component" value="Chromosome"/>
</dbReference>
<evidence type="ECO:0000256" key="1">
    <source>
        <dbReference type="ARBA" id="ARBA00004370"/>
    </source>
</evidence>
<dbReference type="Pfam" id="PF00905">
    <property type="entry name" value="Transpeptidase"/>
    <property type="match status" value="1"/>
</dbReference>
<dbReference type="GO" id="GO:0008658">
    <property type="term" value="F:penicillin binding"/>
    <property type="evidence" value="ECO:0007669"/>
    <property type="project" value="InterPro"/>
</dbReference>
<dbReference type="RefSeq" id="WP_062409192.1">
    <property type="nucleotide sequence ID" value="NZ_BJCS01000004.1"/>
</dbReference>